<dbReference type="InterPro" id="IPR013761">
    <property type="entry name" value="SAM/pointed_sf"/>
</dbReference>
<organism evidence="2">
    <name type="scientific">Anopheles triannulatus</name>
    <dbReference type="NCBI Taxonomy" id="58253"/>
    <lineage>
        <taxon>Eukaryota</taxon>
        <taxon>Metazoa</taxon>
        <taxon>Ecdysozoa</taxon>
        <taxon>Arthropoda</taxon>
        <taxon>Hexapoda</taxon>
        <taxon>Insecta</taxon>
        <taxon>Pterygota</taxon>
        <taxon>Neoptera</taxon>
        <taxon>Endopterygota</taxon>
        <taxon>Diptera</taxon>
        <taxon>Nematocera</taxon>
        <taxon>Culicoidea</taxon>
        <taxon>Culicidae</taxon>
        <taxon>Anophelinae</taxon>
        <taxon>Anopheles</taxon>
    </lineage>
</organism>
<dbReference type="EMBL" id="GGFK01006807">
    <property type="protein sequence ID" value="MBW40128.1"/>
    <property type="molecule type" value="Transcribed_RNA"/>
</dbReference>
<accession>A0A2M4AHP2</accession>
<evidence type="ECO:0000256" key="1">
    <source>
        <dbReference type="SAM" id="MobiDB-lite"/>
    </source>
</evidence>
<feature type="region of interest" description="Disordered" evidence="1">
    <location>
        <begin position="218"/>
        <end position="237"/>
    </location>
</feature>
<proteinExistence type="predicted"/>
<sequence>MDTYVKNLLNGWNMPELIKVFQEEEVDEAAFKCLKYDMIKEIIPRIGKRAKFLHRYEEYKENLTERPAFAELQLDEKDRFSPSNSTQKPSRIDWGRIEKVCGPVPIYLKNLLKMCGYEAESSLRNLNDDDFIDMERFAREELIHLVPATQFYFHIFCSDPAREFRIVPGHRKLLLQISAYLNYTKVANEIQRPEPPTNHQRIPAAELSLQQREREREHRLLLQQQQQQQQQQHQHQQQHQQQQQQQQQQVQQQQAAAVAVAAAAAVAQQAQQQQQAQQLLQQQQLLQEVVRLHQQPLSDIQEHMLTEIKMSHKNSPLAFEQATVFPPLSDEERIKKIQGCIVKLIDMWSEKQPIRLQVTEEMINVTYETNGYNAFIKCPMCAVQIKVSKLPTKKGDRFVISNFSKHIIKMHFSQLVEANGGVAGGGGVGGLAGSGERKHNLDNSSGGYYPGDNSDSNNTYSFEDYGSVKRQKLTDDEEDDMDSMPPQLLHPYVSIKDEIIDLDA</sequence>
<feature type="compositionally biased region" description="Low complexity" evidence="1">
    <location>
        <begin position="221"/>
        <end position="237"/>
    </location>
</feature>
<dbReference type="AlphaFoldDB" id="A0A2M4AHP2"/>
<reference evidence="2" key="1">
    <citation type="submission" date="2018-01" db="EMBL/GenBank/DDBJ databases">
        <title>An insight into the sialome of Amazonian anophelines.</title>
        <authorList>
            <person name="Ribeiro J.M."/>
            <person name="Scarpassa V."/>
            <person name="Calvo E."/>
        </authorList>
    </citation>
    <scope>NUCLEOTIDE SEQUENCE</scope>
    <source>
        <tissue evidence="2">Salivary glands</tissue>
    </source>
</reference>
<dbReference type="Gene3D" id="1.10.150.50">
    <property type="entry name" value="Transcription Factor, Ets-1"/>
    <property type="match status" value="1"/>
</dbReference>
<name>A0A2M4AHP2_9DIPT</name>
<feature type="region of interest" description="Disordered" evidence="1">
    <location>
        <begin position="434"/>
        <end position="488"/>
    </location>
</feature>
<evidence type="ECO:0000313" key="2">
    <source>
        <dbReference type="EMBL" id="MBW40128.1"/>
    </source>
</evidence>
<protein>
    <submittedName>
        <fullName evidence="2">Putative mediator of rna polymerase ii transcription subunit 15</fullName>
    </submittedName>
</protein>